<dbReference type="EMBL" id="CP028160">
    <property type="protein sequence ID" value="AWN66967.1"/>
    <property type="molecule type" value="Genomic_DNA"/>
</dbReference>
<keyword evidence="1" id="KW-0812">Transmembrane</keyword>
<gene>
    <name evidence="2" type="ORF">LL14B4_12710</name>
</gene>
<evidence type="ECO:0000256" key="1">
    <source>
        <dbReference type="SAM" id="Phobius"/>
    </source>
</evidence>
<organism evidence="2 3">
    <name type="scientific">Lactococcus lactis subsp. lactis</name>
    <name type="common">Streptococcus lactis</name>
    <dbReference type="NCBI Taxonomy" id="1360"/>
    <lineage>
        <taxon>Bacteria</taxon>
        <taxon>Bacillati</taxon>
        <taxon>Bacillota</taxon>
        <taxon>Bacilli</taxon>
        <taxon>Lactobacillales</taxon>
        <taxon>Streptococcaceae</taxon>
        <taxon>Lactococcus</taxon>
    </lineage>
</organism>
<name>A0A2Z3KHI5_LACLL</name>
<feature type="transmembrane region" description="Helical" evidence="1">
    <location>
        <begin position="6"/>
        <end position="25"/>
    </location>
</feature>
<sequence>MDKILAGIVVGLNLIIIFVSVLLYNNDFQHKSDVRSFYQTSNRIDNKSDFDYLLKTGSGRSIVQTELSAIDSVTLPQVTSGKKFMALTAIYQRYQPHTEVYTVTVSDGKGKSHTETRTRIVWRWDDVGEDSKVSQNIEFFGNRYRASLFAIDKYKKDIPLNQLFSGSKDIDNIQSTGLNQRTIWEGVPAKFKTTFYADLSDKGLVPIKFPNESRDRQIRLHSNQPINKFLKNELKANTPHPIIWAVITLAIMILISSLIIVIVVNL</sequence>
<dbReference type="Proteomes" id="UP000245919">
    <property type="component" value="Chromosome"/>
</dbReference>
<evidence type="ECO:0000313" key="3">
    <source>
        <dbReference type="Proteomes" id="UP000245919"/>
    </source>
</evidence>
<keyword evidence="1" id="KW-0472">Membrane</keyword>
<proteinExistence type="predicted"/>
<dbReference type="AlphaFoldDB" id="A0A2Z3KHI5"/>
<reference evidence="2 3" key="1">
    <citation type="submission" date="2018-03" db="EMBL/GenBank/DDBJ databases">
        <title>Genome sequence of Lactococcus lactis strain 14B4 from almond drupe.</title>
        <authorList>
            <person name="Tran T.D."/>
            <person name="McGarvey J.A."/>
            <person name="Huynh S."/>
            <person name="Parker C.T."/>
        </authorList>
    </citation>
    <scope>NUCLEOTIDE SEQUENCE [LARGE SCALE GENOMIC DNA]</scope>
    <source>
        <strain evidence="2 3">14B4</strain>
    </source>
</reference>
<feature type="transmembrane region" description="Helical" evidence="1">
    <location>
        <begin position="242"/>
        <end position="264"/>
    </location>
</feature>
<dbReference type="GeneID" id="89634639"/>
<dbReference type="RefSeq" id="WP_109991381.1">
    <property type="nucleotide sequence ID" value="NZ_CP028160.1"/>
</dbReference>
<evidence type="ECO:0000313" key="2">
    <source>
        <dbReference type="EMBL" id="AWN66967.1"/>
    </source>
</evidence>
<protein>
    <submittedName>
        <fullName evidence="2">Uncharacterized protein</fullName>
    </submittedName>
</protein>
<accession>A0A2Z3KHI5</accession>
<keyword evidence="1" id="KW-1133">Transmembrane helix</keyword>